<feature type="transmembrane region" description="Helical" evidence="1">
    <location>
        <begin position="541"/>
        <end position="566"/>
    </location>
</feature>
<dbReference type="PANTHER" id="PTHR21041">
    <property type="entry name" value="DENDRITIC CELL-SPECIFIC TRANSMEMBRANE PROTEIN"/>
    <property type="match status" value="1"/>
</dbReference>
<gene>
    <name evidence="2" type="ORF">T12_5158</name>
</gene>
<dbReference type="Proteomes" id="UP000054783">
    <property type="component" value="Unassembled WGS sequence"/>
</dbReference>
<dbReference type="EMBL" id="JYDQ01000021">
    <property type="protein sequence ID" value="KRY20876.1"/>
    <property type="molecule type" value="Genomic_DNA"/>
</dbReference>
<evidence type="ECO:0000256" key="1">
    <source>
        <dbReference type="SAM" id="Phobius"/>
    </source>
</evidence>
<keyword evidence="1" id="KW-0812">Transmembrane</keyword>
<proteinExistence type="predicted"/>
<keyword evidence="3" id="KW-1185">Reference proteome</keyword>
<comment type="caution">
    <text evidence="2">The sequence shown here is derived from an EMBL/GenBank/DDBJ whole genome shotgun (WGS) entry which is preliminary data.</text>
</comment>
<reference evidence="2 3" key="1">
    <citation type="submission" date="2015-01" db="EMBL/GenBank/DDBJ databases">
        <title>Evolution of Trichinella species and genotypes.</title>
        <authorList>
            <person name="Korhonen P.K."/>
            <person name="Edoardo P."/>
            <person name="Giuseppe L.R."/>
            <person name="Gasser R.B."/>
        </authorList>
    </citation>
    <scope>NUCLEOTIDE SEQUENCE [LARGE SCALE GENOMIC DNA]</scope>
    <source>
        <strain evidence="2">ISS2496</strain>
    </source>
</reference>
<feature type="transmembrane region" description="Helical" evidence="1">
    <location>
        <begin position="397"/>
        <end position="416"/>
    </location>
</feature>
<keyword evidence="1" id="KW-0472">Membrane</keyword>
<feature type="transmembrane region" description="Helical" evidence="1">
    <location>
        <begin position="437"/>
        <end position="459"/>
    </location>
</feature>
<dbReference type="OrthoDB" id="5916035at2759"/>
<protein>
    <submittedName>
        <fullName evidence="2">Uncharacterized protein</fullName>
    </submittedName>
</protein>
<name>A0A0V1A8V9_9BILA</name>
<dbReference type="AlphaFoldDB" id="A0A0V1A8V9"/>
<keyword evidence="1" id="KW-1133">Transmembrane helix</keyword>
<dbReference type="InterPro" id="IPR051856">
    <property type="entry name" value="CSR-E3_Ligase_Protein"/>
</dbReference>
<organism evidence="2 3">
    <name type="scientific">Trichinella patagoniensis</name>
    <dbReference type="NCBI Taxonomy" id="990121"/>
    <lineage>
        <taxon>Eukaryota</taxon>
        <taxon>Metazoa</taxon>
        <taxon>Ecdysozoa</taxon>
        <taxon>Nematoda</taxon>
        <taxon>Enoplea</taxon>
        <taxon>Dorylaimia</taxon>
        <taxon>Trichinellida</taxon>
        <taxon>Trichinellidae</taxon>
        <taxon>Trichinella</taxon>
    </lineage>
</organism>
<feature type="transmembrane region" description="Helical" evidence="1">
    <location>
        <begin position="61"/>
        <end position="79"/>
    </location>
</feature>
<feature type="transmembrane region" description="Helical" evidence="1">
    <location>
        <begin position="85"/>
        <end position="104"/>
    </location>
</feature>
<evidence type="ECO:0000313" key="3">
    <source>
        <dbReference type="Proteomes" id="UP000054783"/>
    </source>
</evidence>
<evidence type="ECO:0000313" key="2">
    <source>
        <dbReference type="EMBL" id="KRY20876.1"/>
    </source>
</evidence>
<sequence length="581" mass="66457">MYTLEFLMSDIRRPELCLGKKDSKKKKNNNKEELDKIRCATMVLRFNICCRNELQKMMISTAYGLWLGMVIVIWCVWQERINVKISLSIGLGCVGLVAFVSGFFQKMQLISKLSLLNMASCSGRATVLALLFSLCVGGPGEGMIENVVRVNGAISCAQSRGILEQQHLQSAYDNAFFRMYKRINDSGEIWQKIATSVDTTILPLLNHMGTLNHQVDSILASENEVKASCIETLNNIYQHCSQQVAAVKEYCEDILKMSTRNHLFTEEQFQYLEQIRQNNNGIDEKVKINFDAFHKLINFPANFCQQLSLTQPMCRPIKAAESACHSASNTYKNLKSSAENSLKLMTKFRHFFSHSLELDDSMFQVSASQTAIENQCESSFSNSSLSTVSWVMSVVKYAFLSISVLTPIIVSCWNYFQMLSFPHDFEQLKKSIVNEKFISISEFIYIAMHLSFTACLLTIERLFYDGIVFNKQRYRLDTMEKLTTIDRQKFLSGIELLFSSIDRVDTVQNMLKALLNYFHSLKVVVDDSIFGCMPIPMQPTAIVWFIILFLLYVLTVLLIFVVPYSLRRKIAMLERLSSQHH</sequence>
<accession>A0A0V1A8V9</accession>